<reference evidence="2 3" key="1">
    <citation type="journal article" date="2015" name="Nature">
        <title>rRNA introns, odd ribosomes, and small enigmatic genomes across a large radiation of phyla.</title>
        <authorList>
            <person name="Brown C.T."/>
            <person name="Hug L.A."/>
            <person name="Thomas B.C."/>
            <person name="Sharon I."/>
            <person name="Castelle C.J."/>
            <person name="Singh A."/>
            <person name="Wilkins M.J."/>
            <person name="Williams K.H."/>
            <person name="Banfield J.F."/>
        </authorList>
    </citation>
    <scope>NUCLEOTIDE SEQUENCE [LARGE SCALE GENOMIC DNA]</scope>
</reference>
<dbReference type="Proteomes" id="UP000034329">
    <property type="component" value="Unassembled WGS sequence"/>
</dbReference>
<proteinExistence type="predicted"/>
<evidence type="ECO:0000256" key="1">
    <source>
        <dbReference type="SAM" id="MobiDB-lite"/>
    </source>
</evidence>
<sequence>MPEFDSIFSSYRQKNHPPQTGRSPVCPHYQIIEICAKFAGYEIDPNRFCGQRVEAVNIGGILGGFEGNVYWPEATCSKVHDKLVGLMAFAKEKIEIQKESDMEAVFADKSKDIEERSRIIGEYIEKKKRIAAQNALLVSWRNSVWEISCSGPEGETNKHFRKIQKPEDLSNKEVFSKVEAFLGALEKITGPAAELLDLRRVSKGADNCERAPKHTQSGIRF</sequence>
<name>A0A0G1MMZ2_9BACT</name>
<feature type="region of interest" description="Disordered" evidence="1">
    <location>
        <begin position="1"/>
        <end position="23"/>
    </location>
</feature>
<feature type="compositionally biased region" description="Polar residues" evidence="1">
    <location>
        <begin position="7"/>
        <end position="22"/>
    </location>
</feature>
<evidence type="ECO:0000313" key="2">
    <source>
        <dbReference type="EMBL" id="KKU09554.1"/>
    </source>
</evidence>
<organism evidence="2 3">
    <name type="scientific">Candidatus Woesebacteria bacterium GW2011_GWB1_45_5</name>
    <dbReference type="NCBI Taxonomy" id="1618581"/>
    <lineage>
        <taxon>Bacteria</taxon>
        <taxon>Candidatus Woeseibacteriota</taxon>
    </lineage>
</organism>
<accession>A0A0G1MMZ2</accession>
<evidence type="ECO:0000313" key="3">
    <source>
        <dbReference type="Proteomes" id="UP000034329"/>
    </source>
</evidence>
<protein>
    <submittedName>
        <fullName evidence="2">Uncharacterized protein</fullName>
    </submittedName>
</protein>
<dbReference type="AlphaFoldDB" id="A0A0G1MMZ2"/>
<gene>
    <name evidence="2" type="ORF">UX13_C0037G0003</name>
</gene>
<comment type="caution">
    <text evidence="2">The sequence shown here is derived from an EMBL/GenBank/DDBJ whole genome shotgun (WGS) entry which is preliminary data.</text>
</comment>
<dbReference type="EMBL" id="LCLA01000037">
    <property type="protein sequence ID" value="KKU09554.1"/>
    <property type="molecule type" value="Genomic_DNA"/>
</dbReference>